<dbReference type="PATRIC" id="fig|162209.4.peg.5314"/>
<dbReference type="EMBL" id="CP013652">
    <property type="protein sequence ID" value="ALS25291.1"/>
    <property type="molecule type" value="Genomic_DNA"/>
</dbReference>
<evidence type="ECO:0000313" key="10">
    <source>
        <dbReference type="EMBL" id="ALS25291.1"/>
    </source>
</evidence>
<feature type="transmembrane region" description="Helical" evidence="9">
    <location>
        <begin position="334"/>
        <end position="353"/>
    </location>
</feature>
<keyword evidence="7 9" id="KW-0472">Membrane</keyword>
<feature type="transmembrane region" description="Helical" evidence="9">
    <location>
        <begin position="41"/>
        <end position="61"/>
    </location>
</feature>
<evidence type="ECO:0000256" key="6">
    <source>
        <dbReference type="ARBA" id="ARBA00022989"/>
    </source>
</evidence>
<feature type="transmembrane region" description="Helical" evidence="9">
    <location>
        <begin position="144"/>
        <end position="163"/>
    </location>
</feature>
<dbReference type="OrthoDB" id="2829675at2"/>
<dbReference type="PANTHER" id="PTHR34975">
    <property type="entry name" value="SPORE GERMINATION PROTEIN A2"/>
    <property type="match status" value="1"/>
</dbReference>
<feature type="transmembrane region" description="Helical" evidence="9">
    <location>
        <begin position="108"/>
        <end position="132"/>
    </location>
</feature>
<comment type="similarity">
    <text evidence="2">Belongs to the amino acid-polyamine-organocation (APC) superfamily. Spore germination protein (SGP) (TC 2.A.3.9) family.</text>
</comment>
<feature type="region of interest" description="Disordered" evidence="8">
    <location>
        <begin position="363"/>
        <end position="394"/>
    </location>
</feature>
<evidence type="ECO:0000256" key="3">
    <source>
        <dbReference type="ARBA" id="ARBA00022448"/>
    </source>
</evidence>
<keyword evidence="5 9" id="KW-0812">Transmembrane</keyword>
<dbReference type="PANTHER" id="PTHR34975:SF2">
    <property type="entry name" value="SPORE GERMINATION PROTEIN A2"/>
    <property type="match status" value="1"/>
</dbReference>
<dbReference type="NCBIfam" id="TIGR00912">
    <property type="entry name" value="2A0309"/>
    <property type="match status" value="1"/>
</dbReference>
<evidence type="ECO:0000256" key="7">
    <source>
        <dbReference type="ARBA" id="ARBA00023136"/>
    </source>
</evidence>
<evidence type="ECO:0000256" key="8">
    <source>
        <dbReference type="SAM" id="MobiDB-lite"/>
    </source>
</evidence>
<reference evidence="10 11" key="2">
    <citation type="journal article" date="2016" name="Genome Announc.">
        <title>Complete Genome Sequences of Two Interactive Moderate Thermophiles, Paenibacillus napthalenovorans 32O-Y and Paenibacillus sp. 32O-W.</title>
        <authorList>
            <person name="Butler R.R.III."/>
            <person name="Wang J."/>
            <person name="Stark B.C."/>
            <person name="Pombert J.F."/>
        </authorList>
    </citation>
    <scope>NUCLEOTIDE SEQUENCE [LARGE SCALE GENOMIC DNA]</scope>
    <source>
        <strain evidence="10 11">32O-Y</strain>
    </source>
</reference>
<keyword evidence="3" id="KW-0813">Transport</keyword>
<feature type="transmembrane region" description="Helical" evidence="9">
    <location>
        <begin position="269"/>
        <end position="291"/>
    </location>
</feature>
<feature type="transmembrane region" description="Helical" evidence="9">
    <location>
        <begin position="73"/>
        <end position="96"/>
    </location>
</feature>
<evidence type="ECO:0000256" key="1">
    <source>
        <dbReference type="ARBA" id="ARBA00004141"/>
    </source>
</evidence>
<dbReference type="GO" id="GO:0009847">
    <property type="term" value="P:spore germination"/>
    <property type="evidence" value="ECO:0007669"/>
    <property type="project" value="InterPro"/>
</dbReference>
<feature type="transmembrane region" description="Helical" evidence="9">
    <location>
        <begin position="220"/>
        <end position="240"/>
    </location>
</feature>
<dbReference type="InterPro" id="IPR004761">
    <property type="entry name" value="Spore_GerAB"/>
</dbReference>
<evidence type="ECO:0000256" key="5">
    <source>
        <dbReference type="ARBA" id="ARBA00022692"/>
    </source>
</evidence>
<feature type="transmembrane region" description="Helical" evidence="9">
    <location>
        <begin position="406"/>
        <end position="425"/>
    </location>
</feature>
<evidence type="ECO:0000256" key="9">
    <source>
        <dbReference type="SAM" id="Phobius"/>
    </source>
</evidence>
<keyword evidence="11" id="KW-1185">Reference proteome</keyword>
<dbReference type="KEGG" id="pnp:IJ22_50290"/>
<evidence type="ECO:0000313" key="11">
    <source>
        <dbReference type="Proteomes" id="UP000061660"/>
    </source>
</evidence>
<feature type="compositionally biased region" description="Basic and acidic residues" evidence="8">
    <location>
        <begin position="363"/>
        <end position="375"/>
    </location>
</feature>
<organism evidence="10 11">
    <name type="scientific">Paenibacillus naphthalenovorans</name>
    <dbReference type="NCBI Taxonomy" id="162209"/>
    <lineage>
        <taxon>Bacteria</taxon>
        <taxon>Bacillati</taxon>
        <taxon>Bacillota</taxon>
        <taxon>Bacilli</taxon>
        <taxon>Bacillales</taxon>
        <taxon>Paenibacillaceae</taxon>
        <taxon>Paenibacillus</taxon>
    </lineage>
</organism>
<gene>
    <name evidence="10" type="ORF">IJ22_50290</name>
</gene>
<reference evidence="11" key="1">
    <citation type="submission" date="2015-12" db="EMBL/GenBank/DDBJ databases">
        <title>Complete genome sequences of two moderately thermophilic Paenibacillus species.</title>
        <authorList>
            <person name="Butler R.III."/>
            <person name="Wang J."/>
            <person name="Stark B.C."/>
            <person name="Pombert J.-F."/>
        </authorList>
    </citation>
    <scope>NUCLEOTIDE SEQUENCE [LARGE SCALE GENOMIC DNA]</scope>
    <source>
        <strain evidence="11">32O-Y</strain>
    </source>
</reference>
<feature type="transmembrane region" description="Helical" evidence="9">
    <location>
        <begin position="183"/>
        <end position="208"/>
    </location>
</feature>
<proteinExistence type="inferred from homology"/>
<accession>A0A0U2INT9</accession>
<sequence>MKSIQIINGRQAAWLLGSLLTGGGLLSLQHELIRTSHMDAWFTYLFPALYVLVFGYVLVQLSMRFPNMHLFEIIFALFGRIIGTVVNLLLVVHLWVILMRDLLSSGKFIGTILLPQTPEEIIVLLFMILLMFYGRTSVEVIARVNDLFFPIFFLLVLLLPFMLSNELDLELLQPILTVPAIRLWYSNILGIGWFGDVFVIGAFMHTMWSIKQFRSSIRHGTLMAVLLLTIFQFLQVIVFGPNLPGNMIYPSYSLVQQIHITDFLDRVDLFILSIWFPVTACKVILIYLAFLTGVTSLLKKRDYTLLNSPLSLVLLMTTLLAFKNTTEVFSFGNYCSPVLVLAYQPVLLIALWLRMRRFPIRSTEKNRHGPDKDSTQQKSGQPQDKRDRPPGKHMQNRLAHIPLQSWVRIGNLLIFLCFGFVILGLSVSRDYSFAGMICATGYWICLIGMVLTSHMEMNYVSKYSAKEAPDS</sequence>
<dbReference type="Proteomes" id="UP000061660">
    <property type="component" value="Chromosome"/>
</dbReference>
<feature type="transmembrane region" description="Helical" evidence="9">
    <location>
        <begin position="431"/>
        <end position="452"/>
    </location>
</feature>
<protein>
    <submittedName>
        <fullName evidence="10">Germination protein</fullName>
    </submittedName>
</protein>
<evidence type="ECO:0000256" key="4">
    <source>
        <dbReference type="ARBA" id="ARBA00022544"/>
    </source>
</evidence>
<dbReference type="Pfam" id="PF03845">
    <property type="entry name" value="Spore_permease"/>
    <property type="match status" value="1"/>
</dbReference>
<keyword evidence="6 9" id="KW-1133">Transmembrane helix</keyword>
<feature type="transmembrane region" description="Helical" evidence="9">
    <location>
        <begin position="12"/>
        <end position="29"/>
    </location>
</feature>
<evidence type="ECO:0000256" key="2">
    <source>
        <dbReference type="ARBA" id="ARBA00007998"/>
    </source>
</evidence>
<keyword evidence="4" id="KW-0309">Germination</keyword>
<comment type="subcellular location">
    <subcellularLocation>
        <location evidence="1">Membrane</location>
        <topology evidence="1">Multi-pass membrane protein</topology>
    </subcellularLocation>
</comment>
<name>A0A0U2INT9_9BACL</name>
<dbReference type="RefSeq" id="WP_062410680.1">
    <property type="nucleotide sequence ID" value="NZ_CP013652.1"/>
</dbReference>
<dbReference type="STRING" id="162209.IJ22_50290"/>
<dbReference type="GO" id="GO:0016020">
    <property type="term" value="C:membrane"/>
    <property type="evidence" value="ECO:0007669"/>
    <property type="project" value="UniProtKB-SubCell"/>
</dbReference>
<dbReference type="AlphaFoldDB" id="A0A0U2INT9"/>
<feature type="transmembrane region" description="Helical" evidence="9">
    <location>
        <begin position="303"/>
        <end position="322"/>
    </location>
</feature>